<dbReference type="GO" id="GO:0005634">
    <property type="term" value="C:nucleus"/>
    <property type="evidence" value="ECO:0007669"/>
    <property type="project" value="TreeGrafter"/>
</dbReference>
<accession>A0A409XA32</accession>
<evidence type="ECO:0000256" key="13">
    <source>
        <dbReference type="ARBA" id="ARBA00023295"/>
    </source>
</evidence>
<evidence type="ECO:0000256" key="7">
    <source>
        <dbReference type="ARBA" id="ARBA00022723"/>
    </source>
</evidence>
<dbReference type="GO" id="GO:0034039">
    <property type="term" value="F:8-oxo-7,8-dihydroguanine DNA N-glycosylase activity"/>
    <property type="evidence" value="ECO:0007669"/>
    <property type="project" value="TreeGrafter"/>
</dbReference>
<protein>
    <recommendedName>
        <fullName evidence="5">Adenine DNA glycosylase</fullName>
        <ecNumber evidence="4">3.2.2.31</ecNumber>
    </recommendedName>
</protein>
<dbReference type="EC" id="3.2.2.31" evidence="4"/>
<evidence type="ECO:0000256" key="14">
    <source>
        <dbReference type="SAM" id="MobiDB-lite"/>
    </source>
</evidence>
<evidence type="ECO:0000256" key="11">
    <source>
        <dbReference type="ARBA" id="ARBA00023014"/>
    </source>
</evidence>
<feature type="domain" description="HhH-GPD" evidence="15">
    <location>
        <begin position="136"/>
        <end position="309"/>
    </location>
</feature>
<dbReference type="InterPro" id="IPR023170">
    <property type="entry name" value="HhH_base_excis_C"/>
</dbReference>
<keyword evidence="9" id="KW-0378">Hydrolase</keyword>
<evidence type="ECO:0000259" key="15">
    <source>
        <dbReference type="SMART" id="SM00478"/>
    </source>
</evidence>
<sequence>MPKRRQSPSVESANWTDGEISNPIEDSESEDASFVPKTKVPTRKKRKVTATQPKKPVNASPSQISDAQESDVYDAPRHPKFTHIVVSPAPMRKSLLGWYKTVHDTRGMPWRRSYDPNLGPDERAQRAYEVWISEIMLQQTQVATVIPYYNRWMEKFPTIRDLADASIDEVNGLWKGLGYYSRASRLLAGAKIAVEEYDGKLPDNAKDMEAKIPGIGRYSAGAICSIAYGEQVPVLDGNVHRLLSRFLALHAPPKAKPTLDILWAAAQTMVEIEGQSERSIATTEMQESDFQSPQYPGDINQALIELGSTVCKVREPDCKACPLRTWCSAYQKSTTAKELPLDTVADIEDLCDICEPLTESVAVTSYPMKAERKKAREELDIVHVIEWHTNASSQDRMFLMIRRPENGLLAGLYDFPTSVDVSTKINRRDQEDLTLKILPQILPGGSRIKPTQQKRNTVEEAHSQTEDVVIVKIQPVGDVVHVFSHIRKTYRIQWVVLEGGVNPPAILENPSLHDERPTKQVKKAKPAVKNVNVKVKTQIEGSKTVIWVPLNEVVDTNMGSGVVKVWNLTKKLWENTEKP</sequence>
<evidence type="ECO:0000256" key="4">
    <source>
        <dbReference type="ARBA" id="ARBA00012045"/>
    </source>
</evidence>
<dbReference type="GO" id="GO:0006285">
    <property type="term" value="P:base-excision repair, AP site formation"/>
    <property type="evidence" value="ECO:0007669"/>
    <property type="project" value="UniProtKB-ARBA"/>
</dbReference>
<keyword evidence="6" id="KW-0004">4Fe-4S</keyword>
<comment type="similarity">
    <text evidence="3">Belongs to the Nth/MutY family.</text>
</comment>
<dbReference type="OrthoDB" id="10248838at2759"/>
<dbReference type="Gene3D" id="1.10.1670.10">
    <property type="entry name" value="Helix-hairpin-Helix base-excision DNA repair enzymes (C-terminal)"/>
    <property type="match status" value="1"/>
</dbReference>
<dbReference type="InterPro" id="IPR004036">
    <property type="entry name" value="Endonuclease-III-like_CS2"/>
</dbReference>
<dbReference type="Gene3D" id="3.90.79.10">
    <property type="entry name" value="Nucleoside Triphosphate Pyrophosphohydrolase"/>
    <property type="match status" value="1"/>
</dbReference>
<evidence type="ECO:0000256" key="2">
    <source>
        <dbReference type="ARBA" id="ARBA00001966"/>
    </source>
</evidence>
<dbReference type="FunCoup" id="A0A409XA32">
    <property type="interactions" value="259"/>
</dbReference>
<keyword evidence="8" id="KW-0227">DNA damage</keyword>
<proteinExistence type="inferred from homology"/>
<dbReference type="SUPFAM" id="SSF48150">
    <property type="entry name" value="DNA-glycosylase"/>
    <property type="match status" value="1"/>
</dbReference>
<dbReference type="STRING" id="93625.A0A409XA32"/>
<name>A0A409XA32_PSICY</name>
<reference evidence="16 17" key="1">
    <citation type="journal article" date="2018" name="Evol. Lett.">
        <title>Horizontal gene cluster transfer increased hallucinogenic mushroom diversity.</title>
        <authorList>
            <person name="Reynolds H.T."/>
            <person name="Vijayakumar V."/>
            <person name="Gluck-Thaler E."/>
            <person name="Korotkin H.B."/>
            <person name="Matheny P.B."/>
            <person name="Slot J.C."/>
        </authorList>
    </citation>
    <scope>NUCLEOTIDE SEQUENCE [LARGE SCALE GENOMIC DNA]</scope>
    <source>
        <strain evidence="16 17">2631</strain>
    </source>
</reference>
<dbReference type="Gene3D" id="1.10.340.30">
    <property type="entry name" value="Hypothetical protein, domain 2"/>
    <property type="match status" value="1"/>
</dbReference>
<comment type="catalytic activity">
    <reaction evidence="1">
        <text>Hydrolyzes free adenine bases from 7,8-dihydro-8-oxoguanine:adenine mismatched double-stranded DNA, leaving an apurinic site.</text>
        <dbReference type="EC" id="3.2.2.31"/>
    </reaction>
</comment>
<evidence type="ECO:0000313" key="17">
    <source>
        <dbReference type="Proteomes" id="UP000283269"/>
    </source>
</evidence>
<dbReference type="AlphaFoldDB" id="A0A409XA32"/>
<dbReference type="EMBL" id="NHYD01002233">
    <property type="protein sequence ID" value="PPQ87673.1"/>
    <property type="molecule type" value="Genomic_DNA"/>
</dbReference>
<evidence type="ECO:0000256" key="5">
    <source>
        <dbReference type="ARBA" id="ARBA00022023"/>
    </source>
</evidence>
<dbReference type="CDD" id="cd00056">
    <property type="entry name" value="ENDO3c"/>
    <property type="match status" value="1"/>
</dbReference>
<evidence type="ECO:0000256" key="6">
    <source>
        <dbReference type="ARBA" id="ARBA00022485"/>
    </source>
</evidence>
<dbReference type="PROSITE" id="PS01155">
    <property type="entry name" value="ENDONUCLEASE_III_2"/>
    <property type="match status" value="1"/>
</dbReference>
<dbReference type="GO" id="GO:0000701">
    <property type="term" value="F:purine-specific mismatch base pair DNA N-glycosylase activity"/>
    <property type="evidence" value="ECO:0007669"/>
    <property type="project" value="UniProtKB-EC"/>
</dbReference>
<dbReference type="FunFam" id="1.10.340.30:FF:000002">
    <property type="entry name" value="Adenine DNA glycosylase"/>
    <property type="match status" value="1"/>
</dbReference>
<evidence type="ECO:0000313" key="16">
    <source>
        <dbReference type="EMBL" id="PPQ87673.1"/>
    </source>
</evidence>
<organism evidence="16 17">
    <name type="scientific">Psilocybe cyanescens</name>
    <dbReference type="NCBI Taxonomy" id="93625"/>
    <lineage>
        <taxon>Eukaryota</taxon>
        <taxon>Fungi</taxon>
        <taxon>Dikarya</taxon>
        <taxon>Basidiomycota</taxon>
        <taxon>Agaricomycotina</taxon>
        <taxon>Agaricomycetes</taxon>
        <taxon>Agaricomycetidae</taxon>
        <taxon>Agaricales</taxon>
        <taxon>Agaricineae</taxon>
        <taxon>Strophariaceae</taxon>
        <taxon>Psilocybe</taxon>
    </lineage>
</organism>
<evidence type="ECO:0000256" key="1">
    <source>
        <dbReference type="ARBA" id="ARBA00000843"/>
    </source>
</evidence>
<dbReference type="PANTHER" id="PTHR42944">
    <property type="entry name" value="ADENINE DNA GLYCOSYLASE"/>
    <property type="match status" value="1"/>
</dbReference>
<evidence type="ECO:0000256" key="3">
    <source>
        <dbReference type="ARBA" id="ARBA00008343"/>
    </source>
</evidence>
<dbReference type="SMART" id="SM00478">
    <property type="entry name" value="ENDO3c"/>
    <property type="match status" value="1"/>
</dbReference>
<keyword evidence="12" id="KW-0234">DNA repair</keyword>
<keyword evidence="11" id="KW-0411">Iron-sulfur</keyword>
<dbReference type="GO" id="GO:0006298">
    <property type="term" value="P:mismatch repair"/>
    <property type="evidence" value="ECO:0007669"/>
    <property type="project" value="TreeGrafter"/>
</dbReference>
<evidence type="ECO:0000256" key="10">
    <source>
        <dbReference type="ARBA" id="ARBA00023004"/>
    </source>
</evidence>
<dbReference type="Proteomes" id="UP000283269">
    <property type="component" value="Unassembled WGS sequence"/>
</dbReference>
<dbReference type="SUPFAM" id="SSF55811">
    <property type="entry name" value="Nudix"/>
    <property type="match status" value="1"/>
</dbReference>
<gene>
    <name evidence="16" type="ORF">CVT25_011440</name>
</gene>
<comment type="caution">
    <text evidence="16">The sequence shown here is derived from an EMBL/GenBank/DDBJ whole genome shotgun (WGS) entry which is preliminary data.</text>
</comment>
<dbReference type="InterPro" id="IPR015797">
    <property type="entry name" value="NUDIX_hydrolase-like_dom_sf"/>
</dbReference>
<dbReference type="GO" id="GO:0035485">
    <property type="term" value="F:adenine/guanine mispair binding"/>
    <property type="evidence" value="ECO:0007669"/>
    <property type="project" value="TreeGrafter"/>
</dbReference>
<dbReference type="InterPro" id="IPR011257">
    <property type="entry name" value="DNA_glycosylase"/>
</dbReference>
<dbReference type="PANTHER" id="PTHR42944:SF1">
    <property type="entry name" value="ADENINE DNA GLYCOSYLASE"/>
    <property type="match status" value="1"/>
</dbReference>
<dbReference type="GO" id="GO:0051539">
    <property type="term" value="F:4 iron, 4 sulfur cluster binding"/>
    <property type="evidence" value="ECO:0007669"/>
    <property type="project" value="UniProtKB-KW"/>
</dbReference>
<keyword evidence="7" id="KW-0479">Metal-binding</keyword>
<feature type="region of interest" description="Disordered" evidence="14">
    <location>
        <begin position="1"/>
        <end position="71"/>
    </location>
</feature>
<dbReference type="Pfam" id="PF00730">
    <property type="entry name" value="HhH-GPD"/>
    <property type="match status" value="1"/>
</dbReference>
<dbReference type="GO" id="GO:0032357">
    <property type="term" value="F:oxidized purine DNA binding"/>
    <property type="evidence" value="ECO:0007669"/>
    <property type="project" value="TreeGrafter"/>
</dbReference>
<dbReference type="GO" id="GO:0046872">
    <property type="term" value="F:metal ion binding"/>
    <property type="evidence" value="ECO:0007669"/>
    <property type="project" value="UniProtKB-KW"/>
</dbReference>
<keyword evidence="13" id="KW-0326">Glycosidase</keyword>
<dbReference type="InterPro" id="IPR044298">
    <property type="entry name" value="MIG/MutY"/>
</dbReference>
<evidence type="ECO:0000256" key="8">
    <source>
        <dbReference type="ARBA" id="ARBA00022763"/>
    </source>
</evidence>
<keyword evidence="10" id="KW-0408">Iron</keyword>
<evidence type="ECO:0000256" key="9">
    <source>
        <dbReference type="ARBA" id="ARBA00022801"/>
    </source>
</evidence>
<dbReference type="InParanoid" id="A0A409XA32"/>
<comment type="cofactor">
    <cofactor evidence="2">
        <name>[4Fe-4S] cluster</name>
        <dbReference type="ChEBI" id="CHEBI:49883"/>
    </cofactor>
</comment>
<dbReference type="InterPro" id="IPR003265">
    <property type="entry name" value="HhH-GPD_domain"/>
</dbReference>
<keyword evidence="17" id="KW-1185">Reference proteome</keyword>
<evidence type="ECO:0000256" key="12">
    <source>
        <dbReference type="ARBA" id="ARBA00023204"/>
    </source>
</evidence>